<keyword evidence="32" id="KW-1185">Reference proteome</keyword>
<evidence type="ECO:0000256" key="21">
    <source>
        <dbReference type="PIRNR" id="PIRNR000381"/>
    </source>
</evidence>
<dbReference type="EC" id="2.1.1.13" evidence="6 20"/>
<evidence type="ECO:0000313" key="31">
    <source>
        <dbReference type="EMBL" id="ADZ84400.1"/>
    </source>
</evidence>
<dbReference type="PROSITE" id="PS51332">
    <property type="entry name" value="B12_BINDING"/>
    <property type="match status" value="1"/>
</dbReference>
<dbReference type="FunFam" id="3.20.20.330:FF:000001">
    <property type="entry name" value="Methionine synthase"/>
    <property type="match status" value="1"/>
</dbReference>
<dbReference type="Gene3D" id="3.20.20.20">
    <property type="entry name" value="Dihydropteroate synthase-like"/>
    <property type="match status" value="1"/>
</dbReference>
<evidence type="ECO:0000256" key="3">
    <source>
        <dbReference type="ARBA" id="ARBA00001956"/>
    </source>
</evidence>
<dbReference type="Gene3D" id="1.10.1240.10">
    <property type="entry name" value="Methionine synthase domain"/>
    <property type="match status" value="1"/>
</dbReference>
<dbReference type="PROSITE" id="PS50970">
    <property type="entry name" value="HCY"/>
    <property type="match status" value="1"/>
</dbReference>
<evidence type="ECO:0000256" key="17">
    <source>
        <dbReference type="ARBA" id="ARBA00023285"/>
    </source>
</evidence>
<evidence type="ECO:0000256" key="20">
    <source>
        <dbReference type="NCBIfam" id="TIGR02082"/>
    </source>
</evidence>
<keyword evidence="15 21" id="KW-0862">Zinc</keyword>
<dbReference type="SUPFAM" id="SSF56507">
    <property type="entry name" value="Methionine synthase activation domain-like"/>
    <property type="match status" value="1"/>
</dbReference>
<feature type="binding site" evidence="23">
    <location>
        <position position="806"/>
    </location>
    <ligand>
        <name>methylcob(III)alamin</name>
        <dbReference type="ChEBI" id="CHEBI:28115"/>
    </ligand>
</feature>
<dbReference type="NCBIfam" id="NF007024">
    <property type="entry name" value="PRK09490.1"/>
    <property type="match status" value="1"/>
</dbReference>
<dbReference type="PROSITE" id="PS50972">
    <property type="entry name" value="PTERIN_BINDING"/>
    <property type="match status" value="1"/>
</dbReference>
<dbReference type="Pfam" id="PF02607">
    <property type="entry name" value="B12-binding_2"/>
    <property type="match status" value="1"/>
</dbReference>
<evidence type="ECO:0000256" key="6">
    <source>
        <dbReference type="ARBA" id="ARBA00012032"/>
    </source>
</evidence>
<dbReference type="AlphaFoldDB" id="F2JJA7"/>
<dbReference type="SUPFAM" id="SSF82282">
    <property type="entry name" value="Homocysteine S-methyltransferase"/>
    <property type="match status" value="1"/>
</dbReference>
<dbReference type="GO" id="GO:0050667">
    <property type="term" value="P:homocysteine metabolic process"/>
    <property type="evidence" value="ECO:0007669"/>
    <property type="project" value="TreeGrafter"/>
</dbReference>
<dbReference type="Gene3D" id="3.20.20.330">
    <property type="entry name" value="Homocysteine-binding-like domain"/>
    <property type="match status" value="1"/>
</dbReference>
<evidence type="ECO:0000256" key="18">
    <source>
        <dbReference type="ARBA" id="ARBA00025552"/>
    </source>
</evidence>
<keyword evidence="17 21" id="KW-0170">Cobalt</keyword>
<dbReference type="Proteomes" id="UP000008467">
    <property type="component" value="Chromosome"/>
</dbReference>
<feature type="binding site" evidence="23">
    <location>
        <position position="802"/>
    </location>
    <ligand>
        <name>methylcob(III)alamin</name>
        <dbReference type="ChEBI" id="CHEBI:28115"/>
    </ligand>
</feature>
<feature type="domain" description="AdoMet activation" evidence="28">
    <location>
        <begin position="892"/>
        <end position="1221"/>
    </location>
</feature>
<organism evidence="31 32">
    <name type="scientific">Cellulosilyticum lentocellum (strain ATCC 49066 / DSM 5427 / NCIMB 11756 / RHM5)</name>
    <name type="common">Clostridium lentocellum</name>
    <dbReference type="NCBI Taxonomy" id="642492"/>
    <lineage>
        <taxon>Bacteria</taxon>
        <taxon>Bacillati</taxon>
        <taxon>Bacillota</taxon>
        <taxon>Clostridia</taxon>
        <taxon>Lachnospirales</taxon>
        <taxon>Cellulosilyticaceae</taxon>
        <taxon>Cellulosilyticum</taxon>
    </lineage>
</organism>
<dbReference type="InterPro" id="IPR036589">
    <property type="entry name" value="HCY_dom_sf"/>
</dbReference>
<comment type="catalytic activity">
    <reaction evidence="1 21">
        <text>(6S)-5-methyl-5,6,7,8-tetrahydrofolate + L-homocysteine = (6S)-5,6,7,8-tetrahydrofolate + L-methionine</text>
        <dbReference type="Rhea" id="RHEA:11172"/>
        <dbReference type="ChEBI" id="CHEBI:18608"/>
        <dbReference type="ChEBI" id="CHEBI:57453"/>
        <dbReference type="ChEBI" id="CHEBI:57844"/>
        <dbReference type="ChEBI" id="CHEBI:58199"/>
        <dbReference type="EC" id="2.1.1.13"/>
    </reaction>
</comment>
<keyword evidence="9 21" id="KW-0028">Amino-acid biosynthesis</keyword>
<feature type="binding site" evidence="23">
    <location>
        <begin position="1183"/>
        <end position="1184"/>
    </location>
    <ligand>
        <name>S-adenosyl-L-methionine</name>
        <dbReference type="ChEBI" id="CHEBI:59789"/>
    </ligand>
</feature>
<dbReference type="PROSITE" id="PS50974">
    <property type="entry name" value="ADOMET_ACTIVATION"/>
    <property type="match status" value="1"/>
</dbReference>
<evidence type="ECO:0000256" key="22">
    <source>
        <dbReference type="PIRSR" id="PIRSR000381-1"/>
    </source>
</evidence>
<dbReference type="UniPathway" id="UPA00051">
    <property type="reaction ID" value="UER00081"/>
</dbReference>
<comment type="cofactor">
    <cofactor evidence="3 21 22">
        <name>methylcob(III)alamin</name>
        <dbReference type="ChEBI" id="CHEBI:28115"/>
    </cofactor>
</comment>
<evidence type="ECO:0000256" key="25">
    <source>
        <dbReference type="SAM" id="Coils"/>
    </source>
</evidence>
<evidence type="ECO:0000256" key="14">
    <source>
        <dbReference type="ARBA" id="ARBA00022737"/>
    </source>
</evidence>
<keyword evidence="12 21" id="KW-0949">S-adenosyl-L-methionine</keyword>
<dbReference type="PANTHER" id="PTHR45833:SF1">
    <property type="entry name" value="METHIONINE SYNTHASE"/>
    <property type="match status" value="1"/>
</dbReference>
<dbReference type="CDD" id="cd02069">
    <property type="entry name" value="methionine_synthase_B12_BD"/>
    <property type="match status" value="1"/>
</dbReference>
<dbReference type="FunFam" id="3.20.20.20:FF:000002">
    <property type="entry name" value="Methionine synthase"/>
    <property type="match status" value="1"/>
</dbReference>
<dbReference type="SUPFAM" id="SSF47644">
    <property type="entry name" value="Methionine synthase domain"/>
    <property type="match status" value="1"/>
</dbReference>
<dbReference type="InterPro" id="IPR036724">
    <property type="entry name" value="Cobalamin-bd_sf"/>
</dbReference>
<feature type="binding site" description="axial binding residue" evidence="22">
    <location>
        <position position="757"/>
    </location>
    <ligand>
        <name>methylcob(III)alamin</name>
        <dbReference type="ChEBI" id="CHEBI:28115"/>
    </ligand>
    <ligandPart>
        <name>Co</name>
        <dbReference type="ChEBI" id="CHEBI:27638"/>
    </ligandPart>
</feature>
<keyword evidence="10 21" id="KW-0846">Cobalamin</keyword>
<dbReference type="STRING" id="642492.Clole_2700"/>
<dbReference type="EMBL" id="CP002582">
    <property type="protein sequence ID" value="ADZ84400.1"/>
    <property type="molecule type" value="Genomic_DNA"/>
</dbReference>
<protein>
    <recommendedName>
        <fullName evidence="7 20">Methionine synthase</fullName>
        <ecNumber evidence="6 20">2.1.1.13</ecNumber>
    </recommendedName>
    <alternativeName>
        <fullName evidence="19 21">5-methyltetrahydrofolate--homocysteine methyltransferase</fullName>
    </alternativeName>
</protein>
<keyword evidence="8 21" id="KW-0489">Methyltransferase</keyword>
<feature type="binding site" evidence="22 24">
    <location>
        <position position="309"/>
    </location>
    <ligand>
        <name>Zn(2+)</name>
        <dbReference type="ChEBI" id="CHEBI:29105"/>
    </ligand>
</feature>
<feature type="binding site" evidence="22 24">
    <location>
        <position position="308"/>
    </location>
    <ligand>
        <name>Zn(2+)</name>
        <dbReference type="ChEBI" id="CHEBI:29105"/>
    </ligand>
</feature>
<evidence type="ECO:0000256" key="23">
    <source>
        <dbReference type="PIRSR" id="PIRSR000381-2"/>
    </source>
</evidence>
<feature type="domain" description="Pterin-binding" evidence="27">
    <location>
        <begin position="354"/>
        <end position="615"/>
    </location>
</feature>
<dbReference type="Gene3D" id="3.10.196.10">
    <property type="entry name" value="Vitamin B12-dependent methionine synthase, activation domain"/>
    <property type="match status" value="1"/>
</dbReference>
<dbReference type="PANTHER" id="PTHR45833">
    <property type="entry name" value="METHIONINE SYNTHASE"/>
    <property type="match status" value="1"/>
</dbReference>
<dbReference type="RefSeq" id="WP_013657693.1">
    <property type="nucleotide sequence ID" value="NC_015275.1"/>
</dbReference>
<dbReference type="InterPro" id="IPR004223">
    <property type="entry name" value="VitB12-dep_Met_synth_activ_dom"/>
</dbReference>
<dbReference type="PIRSF" id="PIRSF000381">
    <property type="entry name" value="MetH"/>
    <property type="match status" value="1"/>
</dbReference>
<evidence type="ECO:0000259" key="29">
    <source>
        <dbReference type="PROSITE" id="PS51332"/>
    </source>
</evidence>
<evidence type="ECO:0000256" key="1">
    <source>
        <dbReference type="ARBA" id="ARBA00001700"/>
    </source>
</evidence>
<dbReference type="GO" id="GO:0005829">
    <property type="term" value="C:cytosol"/>
    <property type="evidence" value="ECO:0007669"/>
    <property type="project" value="TreeGrafter"/>
</dbReference>
<feature type="domain" description="B12-binding" evidence="29">
    <location>
        <begin position="744"/>
        <end position="879"/>
    </location>
</feature>
<feature type="binding site" evidence="23">
    <location>
        <position position="690"/>
    </location>
    <ligand>
        <name>methylcob(III)alamin</name>
        <dbReference type="ChEBI" id="CHEBI:28115"/>
    </ligand>
</feature>
<evidence type="ECO:0000256" key="10">
    <source>
        <dbReference type="ARBA" id="ARBA00022628"/>
    </source>
</evidence>
<keyword evidence="25" id="KW-0175">Coiled coil</keyword>
<feature type="domain" description="B12-binding N-terminal" evidence="30">
    <location>
        <begin position="646"/>
        <end position="740"/>
    </location>
</feature>
<keyword evidence="16 21" id="KW-0486">Methionine biosynthesis</keyword>
<feature type="domain" description="Hcy-binding" evidence="26">
    <location>
        <begin position="3"/>
        <end position="323"/>
    </location>
</feature>
<evidence type="ECO:0000256" key="5">
    <source>
        <dbReference type="ARBA" id="ARBA00010398"/>
    </source>
</evidence>
<dbReference type="SMART" id="SM01018">
    <property type="entry name" value="B12-binding_2"/>
    <property type="match status" value="1"/>
</dbReference>
<dbReference type="GO" id="GO:0008270">
    <property type="term" value="F:zinc ion binding"/>
    <property type="evidence" value="ECO:0007669"/>
    <property type="project" value="UniProtKB-UniRule"/>
</dbReference>
<evidence type="ECO:0000313" key="32">
    <source>
        <dbReference type="Proteomes" id="UP000008467"/>
    </source>
</evidence>
<dbReference type="Pfam" id="PF02310">
    <property type="entry name" value="B12-binding"/>
    <property type="match status" value="1"/>
</dbReference>
<dbReference type="GO" id="GO:0046653">
    <property type="term" value="P:tetrahydrofolate metabolic process"/>
    <property type="evidence" value="ECO:0007669"/>
    <property type="project" value="TreeGrafter"/>
</dbReference>
<dbReference type="KEGG" id="cle:Clole_2700"/>
<evidence type="ECO:0000259" key="26">
    <source>
        <dbReference type="PROSITE" id="PS50970"/>
    </source>
</evidence>
<proteinExistence type="inferred from homology"/>
<evidence type="ECO:0000256" key="12">
    <source>
        <dbReference type="ARBA" id="ARBA00022691"/>
    </source>
</evidence>
<evidence type="ECO:0000256" key="8">
    <source>
        <dbReference type="ARBA" id="ARBA00022603"/>
    </source>
</evidence>
<evidence type="ECO:0000256" key="15">
    <source>
        <dbReference type="ARBA" id="ARBA00022833"/>
    </source>
</evidence>
<feature type="binding site" evidence="22 24">
    <location>
        <position position="245"/>
    </location>
    <ligand>
        <name>Zn(2+)</name>
        <dbReference type="ChEBI" id="CHEBI:29105"/>
    </ligand>
</feature>
<feature type="binding site" evidence="23">
    <location>
        <position position="858"/>
    </location>
    <ligand>
        <name>methylcob(III)alamin</name>
        <dbReference type="ChEBI" id="CHEBI:28115"/>
    </ligand>
</feature>
<comment type="function">
    <text evidence="18 21">Catalyzes the transfer of a methyl group from methyl-cobalamin to homocysteine, yielding enzyme-bound cob(I)alamin and methionine. Subsequently, remethylates the cofactor using methyltetrahydrofolate.</text>
</comment>
<evidence type="ECO:0000256" key="4">
    <source>
        <dbReference type="ARBA" id="ARBA00005178"/>
    </source>
</evidence>
<dbReference type="InterPro" id="IPR011005">
    <property type="entry name" value="Dihydropteroate_synth-like_sf"/>
</dbReference>
<feature type="binding site" evidence="23">
    <location>
        <position position="1128"/>
    </location>
    <ligand>
        <name>S-adenosyl-L-methionine</name>
        <dbReference type="ChEBI" id="CHEBI:59789"/>
    </ligand>
</feature>
<evidence type="ECO:0000256" key="13">
    <source>
        <dbReference type="ARBA" id="ARBA00022723"/>
    </source>
</evidence>
<dbReference type="Pfam" id="PF02965">
    <property type="entry name" value="Met_synt_B12"/>
    <property type="match status" value="1"/>
</dbReference>
<evidence type="ECO:0000259" key="28">
    <source>
        <dbReference type="PROSITE" id="PS50974"/>
    </source>
</evidence>
<evidence type="ECO:0000256" key="24">
    <source>
        <dbReference type="PROSITE-ProRule" id="PRU00333"/>
    </source>
</evidence>
<keyword evidence="13 21" id="KW-0479">Metal-binding</keyword>
<gene>
    <name evidence="31" type="ordered locus">Clole_2700</name>
</gene>
<dbReference type="Gene3D" id="3.40.50.280">
    <property type="entry name" value="Cobalamin-binding domain"/>
    <property type="match status" value="1"/>
</dbReference>
<dbReference type="FunFam" id="1.10.1240.10:FF:000001">
    <property type="entry name" value="Methionine synthase"/>
    <property type="match status" value="1"/>
</dbReference>
<sequence>MDKNELISILKQRILVLDGAMGTSIQGYQLTEEDYRSERFKTFHRDQKGNNDLLSLTKPEVIKKIHRSFLKAGADMIETNTFNATVISQADYDLGELIYELNYESARIAREVADEMTKKEPHKPRFVAGAIGPTNKTASLSPDVENPGFRNISFDELVSAYSEQIAGLIAGGVDCLLIETIFDTLNARAAIVAAQEVYEAQNMTLPIMISGTLTDKSGRTLSGQKLEAFAQSVRNEHVISIGLNCSFGGADLMPFIKELSKTQNLYVSVYPNAGLPNVLGAYDEAPYMTAQYIEALAKGQYVNIVGGCCGTTPEHIAAIAKCVEGVKPRTIPTLPKESIYCGLETVKSHKANNFINIGERTNVAGSAKFARLIRERNYEEALLIAKEQVENGAQIIDVNFDDGLLNSEEEMAYFLKLIASEPDIASKPIMIDSSKWSVIEAGLKSIQGKPIVNSISLKNGEEEFLEHAKVVKAFGAAVVVMAFDERGQADTFERKIEICERAYRLLVDTLHFPPEDIIFDPNILAIATGMEEHNHYAAYYIEATRWIKEHLPYAKVSGGVSNLSFSFRGNNVIREAMHSVFLYHAIEAGMDMGIVNPGMIQIYDDIQKALLELVEDVIFNKREDAAERLLEQAENYKQDQDKVTIQQNEWRQWQLDDRLSYALVKGTTEFIEDDLAEAVTVYPKALHIIEGPLMAGMTKVGDLFGEGKMFLPQVVKSARVMKKAVGFLLPYMEKDKEEGASHKAGKILIATVKGDVHDIGKNIVGVVLACNNFEIIDLGVMTPCETILDTAIKEKVDIIGLSGLITPSLDEMAHVAEEMERRGMTIPLIIGGATTSKLHTALKIAPHYSGPTVYGYDASKTVEICKKLLGKEKEVFVAEVKKEYEEKRQSYGSVPKKLVSLEEARSKKLKIDWEHRAISEPTFKGIKTIDHYTIRDLRPYIDWTFFFIGWEMKKLYPAILEDEVYGEAARQLFEDANKMLDVLASEKIIDLRGVLGLFKANSVEDDIELYHQDGTLAATFNCIRQQKLQNQDQYLCLSDFISPKALGKEDYIGGFIVTAGLGAEAYANELKAKGDEYGAIMVKLLCDRLAEAFAEKLHQDVRQNDWGYAKDEQLGINDLLKGKYRGIRPAFGYPSLIDQSQMQKLFDLLEGEKITGVSLTESFMMNPVASVCGLYFASEDAKYFDAMLLDRDQVQNYATRCQLSTAVIEKRLARYLAYGLEI</sequence>
<evidence type="ECO:0000256" key="11">
    <source>
        <dbReference type="ARBA" id="ARBA00022679"/>
    </source>
</evidence>
<dbReference type="InterPro" id="IPR033706">
    <property type="entry name" value="Met_synthase_B12-bd"/>
</dbReference>
<dbReference type="SUPFAM" id="SSF51717">
    <property type="entry name" value="Dihydropteroate synthetase-like"/>
    <property type="match status" value="1"/>
</dbReference>
<dbReference type="GO" id="GO:0031419">
    <property type="term" value="F:cobalamin binding"/>
    <property type="evidence" value="ECO:0007669"/>
    <property type="project" value="UniProtKB-UniRule"/>
</dbReference>
<dbReference type="GO" id="GO:0032259">
    <property type="term" value="P:methylation"/>
    <property type="evidence" value="ECO:0007669"/>
    <property type="project" value="UniProtKB-KW"/>
</dbReference>
<comment type="domain">
    <text evidence="21">Modular enzyme with four functionally distinct domains. The isolated Hcy-binding domain catalyzes methyl transfer from free methylcobalamin to homocysteine. The Hcy-binding domain in association with the pterin-binding domain catalyzes the methylation of cob(I)alamin by methyltetrahydrofolate and the methylation of homocysteine. The B12-binding domain binds the cofactor. The AdoMet activation domain binds S-adenosyl-L-methionine. Under aerobic conditions cob(I)alamin can be converted to inactive cob(II)alamin. Reductive methylation by S-adenosyl-L-methionine and flavodoxin regenerates methylcobalamin.</text>
</comment>
<dbReference type="InterPro" id="IPR000489">
    <property type="entry name" value="Pterin-binding_dom"/>
</dbReference>
<evidence type="ECO:0000259" key="30">
    <source>
        <dbReference type="PROSITE" id="PS51337"/>
    </source>
</evidence>
<comment type="similarity">
    <text evidence="5">Belongs to the vitamin-B12 dependent methionine synthase family.</text>
</comment>
<dbReference type="NCBIfam" id="TIGR02082">
    <property type="entry name" value="metH"/>
    <property type="match status" value="1"/>
</dbReference>
<dbReference type="InterPro" id="IPR011822">
    <property type="entry name" value="MetH"/>
</dbReference>
<name>F2JJA7_CELLD</name>
<keyword evidence="14" id="KW-0677">Repeat</keyword>
<dbReference type="Gene3D" id="1.10.288.10">
    <property type="entry name" value="Cobalamin-dependent Methionine Synthase, domain 2"/>
    <property type="match status" value="1"/>
</dbReference>
<dbReference type="CDD" id="cd00740">
    <property type="entry name" value="MeTr"/>
    <property type="match status" value="1"/>
</dbReference>
<dbReference type="InterPro" id="IPR050554">
    <property type="entry name" value="Met_Synthase/Corrinoid"/>
</dbReference>
<feature type="binding site" evidence="23">
    <location>
        <position position="942"/>
    </location>
    <ligand>
        <name>S-adenosyl-L-methionine</name>
        <dbReference type="ChEBI" id="CHEBI:59789"/>
    </ligand>
</feature>
<evidence type="ECO:0000256" key="16">
    <source>
        <dbReference type="ARBA" id="ARBA00023167"/>
    </source>
</evidence>
<evidence type="ECO:0000256" key="2">
    <source>
        <dbReference type="ARBA" id="ARBA00001947"/>
    </source>
</evidence>
<evidence type="ECO:0000256" key="19">
    <source>
        <dbReference type="ARBA" id="ARBA00031040"/>
    </source>
</evidence>
<dbReference type="InterPro" id="IPR003759">
    <property type="entry name" value="Cbl-bd_cap"/>
</dbReference>
<dbReference type="eggNOG" id="COG0646">
    <property type="taxonomic scope" value="Bacteria"/>
</dbReference>
<evidence type="ECO:0000256" key="7">
    <source>
        <dbReference type="ARBA" id="ARBA00013998"/>
    </source>
</evidence>
<dbReference type="InterPro" id="IPR003726">
    <property type="entry name" value="HCY_dom"/>
</dbReference>
<feature type="binding site" evidence="23">
    <location>
        <begin position="754"/>
        <end position="758"/>
    </location>
    <ligand>
        <name>methylcob(III)alamin</name>
        <dbReference type="ChEBI" id="CHEBI:28115"/>
    </ligand>
</feature>
<comment type="pathway">
    <text evidence="4 21">Amino-acid biosynthesis; L-methionine biosynthesis via de novo pathway; L-methionine from L-homocysteine (MetH route): step 1/1.</text>
</comment>
<dbReference type="PROSITE" id="PS51337">
    <property type="entry name" value="B12_BINDING_NTER"/>
    <property type="match status" value="1"/>
</dbReference>
<feature type="coiled-coil region" evidence="25">
    <location>
        <begin position="619"/>
        <end position="646"/>
    </location>
</feature>
<accession>F2JJA7</accession>
<dbReference type="InterPro" id="IPR036594">
    <property type="entry name" value="Meth_synthase_dom"/>
</dbReference>
<reference evidence="31 32" key="1">
    <citation type="journal article" date="2011" name="J. Bacteriol.">
        <title>Complete genome sequence of the cellulose-degrading bacterium Cellulosilyticum lentocellum.</title>
        <authorList>
            <consortium name="US DOE Joint Genome Institute"/>
            <person name="Miller D.A."/>
            <person name="Suen G."/>
            <person name="Bruce D."/>
            <person name="Copeland A."/>
            <person name="Cheng J.F."/>
            <person name="Detter C."/>
            <person name="Goodwin L.A."/>
            <person name="Han C.S."/>
            <person name="Hauser L.J."/>
            <person name="Land M.L."/>
            <person name="Lapidus A."/>
            <person name="Lucas S."/>
            <person name="Meincke L."/>
            <person name="Pitluck S."/>
            <person name="Tapia R."/>
            <person name="Teshima H."/>
            <person name="Woyke T."/>
            <person name="Fox B.G."/>
            <person name="Angert E.R."/>
            <person name="Currie C.R."/>
        </authorList>
    </citation>
    <scope>NUCLEOTIDE SEQUENCE [LARGE SCALE GENOMIC DNA]</scope>
    <source>
        <strain evidence="32">ATCC 49066 / DSM 5427 / NCIMB 11756 / RHM5</strain>
    </source>
</reference>
<dbReference type="FunFam" id="3.40.50.280:FF:000001">
    <property type="entry name" value="Methionine synthase"/>
    <property type="match status" value="1"/>
</dbReference>
<comment type="cofactor">
    <cofactor evidence="2 21 24">
        <name>Zn(2+)</name>
        <dbReference type="ChEBI" id="CHEBI:29105"/>
    </cofactor>
</comment>
<evidence type="ECO:0000259" key="27">
    <source>
        <dbReference type="PROSITE" id="PS50972"/>
    </source>
</evidence>
<keyword evidence="11 21" id="KW-0808">Transferase</keyword>
<dbReference type="Pfam" id="PF02574">
    <property type="entry name" value="S-methyl_trans"/>
    <property type="match status" value="1"/>
</dbReference>
<dbReference type="Pfam" id="PF00809">
    <property type="entry name" value="Pterin_bind"/>
    <property type="match status" value="1"/>
</dbReference>
<dbReference type="eggNOG" id="COG1410">
    <property type="taxonomic scope" value="Bacteria"/>
</dbReference>
<evidence type="ECO:0000256" key="9">
    <source>
        <dbReference type="ARBA" id="ARBA00022605"/>
    </source>
</evidence>
<dbReference type="InterPro" id="IPR006158">
    <property type="entry name" value="Cobalamin-bd"/>
</dbReference>
<dbReference type="GO" id="GO:0008705">
    <property type="term" value="F:methionine synthase activity"/>
    <property type="evidence" value="ECO:0007669"/>
    <property type="project" value="UniProtKB-UniRule"/>
</dbReference>
<dbReference type="InterPro" id="IPR037010">
    <property type="entry name" value="VitB12-dep_Met_synth_activ_sf"/>
</dbReference>
<dbReference type="HOGENOM" id="CLU_004914_2_2_9"/>
<dbReference type="SUPFAM" id="SSF52242">
    <property type="entry name" value="Cobalamin (vitamin B12)-binding domain"/>
    <property type="match status" value="1"/>
</dbReference>